<evidence type="ECO:0000313" key="1">
    <source>
        <dbReference type="EMBL" id="QJA65982.1"/>
    </source>
</evidence>
<proteinExistence type="predicted"/>
<organism evidence="2">
    <name type="scientific">viral metagenome</name>
    <dbReference type="NCBI Taxonomy" id="1070528"/>
    <lineage>
        <taxon>unclassified sequences</taxon>
        <taxon>metagenomes</taxon>
        <taxon>organismal metagenomes</taxon>
    </lineage>
</organism>
<dbReference type="EMBL" id="MT141547">
    <property type="protein sequence ID" value="QJA65982.1"/>
    <property type="molecule type" value="Genomic_DNA"/>
</dbReference>
<dbReference type="AlphaFoldDB" id="A0A6M3KR89"/>
<gene>
    <name evidence="2" type="ORF">MM415A00178_0017</name>
    <name evidence="1" type="ORF">MM415B00368_0017</name>
</gene>
<dbReference type="EMBL" id="MT142532">
    <property type="protein sequence ID" value="QJA84607.1"/>
    <property type="molecule type" value="Genomic_DNA"/>
</dbReference>
<sequence>MVMRCESMALTLTTDDCVHLWGAGHCAGCRIGARIAMERRLARAHTTALLAMPPEQASIYAAGMWMFRKSAAAKAAWARKRAANLTADGPTRTGRAMLGALEQLADGEVV</sequence>
<accession>A0A6M3KR89</accession>
<name>A0A6M3KR89_9ZZZZ</name>
<reference evidence="2" key="1">
    <citation type="submission" date="2020-03" db="EMBL/GenBank/DDBJ databases">
        <title>The deep terrestrial virosphere.</title>
        <authorList>
            <person name="Holmfeldt K."/>
            <person name="Nilsson E."/>
            <person name="Simone D."/>
            <person name="Lopez-Fernandez M."/>
            <person name="Wu X."/>
            <person name="de Brujin I."/>
            <person name="Lundin D."/>
            <person name="Andersson A."/>
            <person name="Bertilsson S."/>
            <person name="Dopson M."/>
        </authorList>
    </citation>
    <scope>NUCLEOTIDE SEQUENCE</scope>
    <source>
        <strain evidence="2">MM415A00178</strain>
        <strain evidence="1">MM415B00368</strain>
    </source>
</reference>
<evidence type="ECO:0000313" key="2">
    <source>
        <dbReference type="EMBL" id="QJA84607.1"/>
    </source>
</evidence>
<protein>
    <submittedName>
        <fullName evidence="2">Uncharacterized protein</fullName>
    </submittedName>
</protein>